<evidence type="ECO:0000259" key="4">
    <source>
        <dbReference type="PROSITE" id="PS50995"/>
    </source>
</evidence>
<keyword evidence="3" id="KW-0804">Transcription</keyword>
<dbReference type="PANTHER" id="PTHR42756">
    <property type="entry name" value="TRANSCRIPTIONAL REGULATOR, MARR"/>
    <property type="match status" value="1"/>
</dbReference>
<dbReference type="EMBL" id="JAWIIV010000045">
    <property type="protein sequence ID" value="MEC4723189.1"/>
    <property type="molecule type" value="Genomic_DNA"/>
</dbReference>
<evidence type="ECO:0000313" key="5">
    <source>
        <dbReference type="EMBL" id="MEC4723189.1"/>
    </source>
</evidence>
<evidence type="ECO:0000313" key="6">
    <source>
        <dbReference type="Proteomes" id="UP001352263"/>
    </source>
</evidence>
<dbReference type="PROSITE" id="PS50995">
    <property type="entry name" value="HTH_MARR_2"/>
    <property type="match status" value="1"/>
</dbReference>
<dbReference type="PANTHER" id="PTHR42756:SF1">
    <property type="entry name" value="TRANSCRIPTIONAL REPRESSOR OF EMRAB OPERON"/>
    <property type="match status" value="1"/>
</dbReference>
<evidence type="ECO:0000256" key="1">
    <source>
        <dbReference type="ARBA" id="ARBA00023015"/>
    </source>
</evidence>
<dbReference type="InterPro" id="IPR036388">
    <property type="entry name" value="WH-like_DNA-bd_sf"/>
</dbReference>
<evidence type="ECO:0000256" key="2">
    <source>
        <dbReference type="ARBA" id="ARBA00023125"/>
    </source>
</evidence>
<dbReference type="SMART" id="SM00347">
    <property type="entry name" value="HTH_MARR"/>
    <property type="match status" value="1"/>
</dbReference>
<accession>A0ABU6JHP8</accession>
<dbReference type="Proteomes" id="UP001352263">
    <property type="component" value="Unassembled WGS sequence"/>
</dbReference>
<dbReference type="InterPro" id="IPR000835">
    <property type="entry name" value="HTH_MarR-typ"/>
</dbReference>
<reference evidence="5 6" key="1">
    <citation type="submission" date="2023-10" db="EMBL/GenBank/DDBJ databases">
        <title>Noviherbaspirillum sp. CPCC 100848 genome assembly.</title>
        <authorList>
            <person name="Li X.Y."/>
            <person name="Fang X.M."/>
        </authorList>
    </citation>
    <scope>NUCLEOTIDE SEQUENCE [LARGE SCALE GENOMIC DNA]</scope>
    <source>
        <strain evidence="5 6">CPCC 100848</strain>
    </source>
</reference>
<comment type="caution">
    <text evidence="5">The sequence shown here is derived from an EMBL/GenBank/DDBJ whole genome shotgun (WGS) entry which is preliminary data.</text>
</comment>
<dbReference type="Gene3D" id="1.10.10.10">
    <property type="entry name" value="Winged helix-like DNA-binding domain superfamily/Winged helix DNA-binding domain"/>
    <property type="match status" value="1"/>
</dbReference>
<feature type="domain" description="HTH marR-type" evidence="4">
    <location>
        <begin position="24"/>
        <end position="153"/>
    </location>
</feature>
<keyword evidence="2" id="KW-0238">DNA-binding</keyword>
<name>A0ABU6JHP8_9BURK</name>
<keyword evidence="1" id="KW-0805">Transcription regulation</keyword>
<evidence type="ECO:0000256" key="3">
    <source>
        <dbReference type="ARBA" id="ARBA00023163"/>
    </source>
</evidence>
<dbReference type="SUPFAM" id="SSF46785">
    <property type="entry name" value="Winged helix' DNA-binding domain"/>
    <property type="match status" value="1"/>
</dbReference>
<sequence>MQTKKFIDRNGDEPGIPVPTAMEALQMLRVIIRAAQRHSSLIEQHCGVSGAQLWVLQEVHERPGLRIRDVAERLAIQQATASNLVDGLVKKACIDKLRDPDDLRATKLVLTKHGKTVLECAPVHQKGLLPDALAKLNDDQLLHLVKGLHALLLTIDDQDYSTALMPLPFTL</sequence>
<organism evidence="5 6">
    <name type="scientific">Noviherbaspirillum album</name>
    <dbReference type="NCBI Taxonomy" id="3080276"/>
    <lineage>
        <taxon>Bacteria</taxon>
        <taxon>Pseudomonadati</taxon>
        <taxon>Pseudomonadota</taxon>
        <taxon>Betaproteobacteria</taxon>
        <taxon>Burkholderiales</taxon>
        <taxon>Oxalobacteraceae</taxon>
        <taxon>Noviherbaspirillum</taxon>
    </lineage>
</organism>
<keyword evidence="6" id="KW-1185">Reference proteome</keyword>
<dbReference type="Pfam" id="PF12802">
    <property type="entry name" value="MarR_2"/>
    <property type="match status" value="1"/>
</dbReference>
<dbReference type="InterPro" id="IPR036390">
    <property type="entry name" value="WH_DNA-bd_sf"/>
</dbReference>
<protein>
    <submittedName>
        <fullName evidence="5">MarR family winged helix-turn-helix transcriptional regulator</fullName>
    </submittedName>
</protein>
<proteinExistence type="predicted"/>
<gene>
    <name evidence="5" type="ORF">RY831_28935</name>
</gene>
<dbReference type="RefSeq" id="WP_326509810.1">
    <property type="nucleotide sequence ID" value="NZ_JAWIIV010000045.1"/>
</dbReference>